<dbReference type="InterPro" id="IPR032710">
    <property type="entry name" value="NTF2-like_dom_sf"/>
</dbReference>
<dbReference type="EMBL" id="JBHSAS010000006">
    <property type="protein sequence ID" value="MFC4026818.1"/>
    <property type="molecule type" value="Genomic_DNA"/>
</dbReference>
<sequence length="174" mass="20082">MKQTILFISFCFISIIGSSQTMPYQSNKKEATSEINKVIDSWHEAAAEANFQQYFSLLTKDAIFIGTDPTENWNKDEFKAYSKPHFDKGKAWSFSSVERNIYLEDNKGIAWFDELLDTHMGICRGSGVMRFENGNWKIAHYVLSIEIPNDNVTEVVDIKKDFDEKMIETIKAEQ</sequence>
<dbReference type="InterPro" id="IPR037401">
    <property type="entry name" value="SnoaL-like"/>
</dbReference>
<protein>
    <submittedName>
        <fullName evidence="2">Nuclear transport factor 2 family protein</fullName>
    </submittedName>
</protein>
<feature type="domain" description="SnoaL-like" evidence="1">
    <location>
        <begin position="35"/>
        <end position="147"/>
    </location>
</feature>
<comment type="caution">
    <text evidence="2">The sequence shown here is derived from an EMBL/GenBank/DDBJ whole genome shotgun (WGS) entry which is preliminary data.</text>
</comment>
<dbReference type="Pfam" id="PF13474">
    <property type="entry name" value="SnoaL_3"/>
    <property type="match status" value="1"/>
</dbReference>
<evidence type="ECO:0000313" key="2">
    <source>
        <dbReference type="EMBL" id="MFC4026818.1"/>
    </source>
</evidence>
<evidence type="ECO:0000259" key="1">
    <source>
        <dbReference type="Pfam" id="PF13474"/>
    </source>
</evidence>
<dbReference type="Proteomes" id="UP001595793">
    <property type="component" value="Unassembled WGS sequence"/>
</dbReference>
<keyword evidence="3" id="KW-1185">Reference proteome</keyword>
<reference evidence="3" key="1">
    <citation type="journal article" date="2019" name="Int. J. Syst. Evol. Microbiol.">
        <title>The Global Catalogue of Microorganisms (GCM) 10K type strain sequencing project: providing services to taxonomists for standard genome sequencing and annotation.</title>
        <authorList>
            <consortium name="The Broad Institute Genomics Platform"/>
            <consortium name="The Broad Institute Genome Sequencing Center for Infectious Disease"/>
            <person name="Wu L."/>
            <person name="Ma J."/>
        </authorList>
    </citation>
    <scope>NUCLEOTIDE SEQUENCE [LARGE SCALE GENOMIC DNA]</scope>
    <source>
        <strain evidence="3">CECT 9128</strain>
    </source>
</reference>
<organism evidence="2 3">
    <name type="scientific">Zunongwangia endophytica</name>
    <dbReference type="NCBI Taxonomy" id="1808945"/>
    <lineage>
        <taxon>Bacteria</taxon>
        <taxon>Pseudomonadati</taxon>
        <taxon>Bacteroidota</taxon>
        <taxon>Flavobacteriia</taxon>
        <taxon>Flavobacteriales</taxon>
        <taxon>Flavobacteriaceae</taxon>
        <taxon>Zunongwangia</taxon>
    </lineage>
</organism>
<name>A0ABV8H731_9FLAO</name>
<dbReference type="SUPFAM" id="SSF54427">
    <property type="entry name" value="NTF2-like"/>
    <property type="match status" value="1"/>
</dbReference>
<proteinExistence type="predicted"/>
<dbReference type="RefSeq" id="WP_290235607.1">
    <property type="nucleotide sequence ID" value="NZ_JAUFPZ010000002.1"/>
</dbReference>
<dbReference type="Gene3D" id="3.10.450.50">
    <property type="match status" value="1"/>
</dbReference>
<evidence type="ECO:0000313" key="3">
    <source>
        <dbReference type="Proteomes" id="UP001595793"/>
    </source>
</evidence>
<accession>A0ABV8H731</accession>
<gene>
    <name evidence="2" type="ORF">ACFOS1_05335</name>
</gene>